<feature type="compositionally biased region" description="Acidic residues" evidence="6">
    <location>
        <begin position="19"/>
        <end position="28"/>
    </location>
</feature>
<proteinExistence type="predicted"/>
<keyword evidence="9" id="KW-1185">Reference proteome</keyword>
<evidence type="ECO:0000256" key="2">
    <source>
        <dbReference type="ARBA" id="ARBA00022475"/>
    </source>
</evidence>
<feature type="transmembrane region" description="Helical" evidence="7">
    <location>
        <begin position="43"/>
        <end position="66"/>
    </location>
</feature>
<evidence type="ECO:0000256" key="1">
    <source>
        <dbReference type="ARBA" id="ARBA00004651"/>
    </source>
</evidence>
<keyword evidence="3 7" id="KW-0812">Transmembrane</keyword>
<dbReference type="AlphaFoldDB" id="L9XBW8"/>
<dbReference type="InterPro" id="IPR043428">
    <property type="entry name" value="LivM-like"/>
</dbReference>
<keyword evidence="4 7" id="KW-1133">Transmembrane helix</keyword>
<sequence length="477" mass="49619">MSGADPNGDPETDTAGVPGDEEPDEPEESSAVIRPEWRSDLLLVAKVVLATYVGFFVVGVLSGAGVNATIGTIQSITFFGAIFALGALALNLHWGYTGMFNIGIAGFMAIGAYTLSIAVASPDGSPAGFGLPIPVGIVLGTIAAGLAGLVLVIPTLRVRADYFAIVTLGFSEIVRLSVQSRSLREIGDTAYGTGGGQGIRATPVDSVVGWLFDQPIVGDVGGVLIVLGETVGIASSVLERGIYTLVLILFVVAFYVLLTRIAHSPFGRVLKAIREDELAAKSLGKRTDRAKIAAFALGCALMGLVGTLWMGSRTHISPDNFMPLITFYVFVALIVGGAGSNTGSVIGGFVFAAFIFEGPRFVRTMVRANLGTDFPRTAHGAFAELGAGDPSALIGYVFYQQADEVRYIVLGVVLIVVMIKRPDGLLGHRKEISAGVDLSRRGAVADGGRPALGSDDRSDAAGETDDPAATNGGDHDE</sequence>
<dbReference type="RefSeq" id="WP_005555714.1">
    <property type="nucleotide sequence ID" value="NZ_AOIB01000021.1"/>
</dbReference>
<feature type="transmembrane region" description="Helical" evidence="7">
    <location>
        <begin position="72"/>
        <end position="92"/>
    </location>
</feature>
<dbReference type="PANTHER" id="PTHR30482:SF10">
    <property type="entry name" value="HIGH-AFFINITY BRANCHED-CHAIN AMINO ACID TRANSPORT PROTEIN BRAE"/>
    <property type="match status" value="1"/>
</dbReference>
<evidence type="ECO:0000313" key="8">
    <source>
        <dbReference type="EMBL" id="ELY58103.1"/>
    </source>
</evidence>
<name>L9XBW8_9EURY</name>
<feature type="transmembrane region" description="Helical" evidence="7">
    <location>
        <begin position="241"/>
        <end position="258"/>
    </location>
</feature>
<gene>
    <name evidence="8" type="ORF">C491_09919</name>
</gene>
<feature type="transmembrane region" description="Helical" evidence="7">
    <location>
        <begin position="99"/>
        <end position="119"/>
    </location>
</feature>
<dbReference type="Proteomes" id="UP000011688">
    <property type="component" value="Unassembled WGS sequence"/>
</dbReference>
<dbReference type="PANTHER" id="PTHR30482">
    <property type="entry name" value="HIGH-AFFINITY BRANCHED-CHAIN AMINO ACID TRANSPORT SYSTEM PERMEASE"/>
    <property type="match status" value="1"/>
</dbReference>
<dbReference type="InterPro" id="IPR001851">
    <property type="entry name" value="ABC_transp_permease"/>
</dbReference>
<reference evidence="8 9" key="1">
    <citation type="journal article" date="2014" name="PLoS Genet.">
        <title>Phylogenetically driven sequencing of extremely halophilic archaea reveals strategies for static and dynamic osmo-response.</title>
        <authorList>
            <person name="Becker E.A."/>
            <person name="Seitzer P.M."/>
            <person name="Tritt A."/>
            <person name="Larsen D."/>
            <person name="Krusor M."/>
            <person name="Yao A.I."/>
            <person name="Wu D."/>
            <person name="Madern D."/>
            <person name="Eisen J.A."/>
            <person name="Darling A.E."/>
            <person name="Facciotti M.T."/>
        </authorList>
    </citation>
    <scope>NUCLEOTIDE SEQUENCE [LARGE SCALE GENOMIC DNA]</scope>
    <source>
        <strain evidence="8 9">DSM 10524</strain>
    </source>
</reference>
<keyword evidence="5 7" id="KW-0472">Membrane</keyword>
<evidence type="ECO:0000256" key="5">
    <source>
        <dbReference type="ARBA" id="ARBA00023136"/>
    </source>
</evidence>
<feature type="region of interest" description="Disordered" evidence="6">
    <location>
        <begin position="1"/>
        <end position="31"/>
    </location>
</feature>
<keyword evidence="2" id="KW-1003">Cell membrane</keyword>
<dbReference type="GO" id="GO:0005886">
    <property type="term" value="C:plasma membrane"/>
    <property type="evidence" value="ECO:0007669"/>
    <property type="project" value="UniProtKB-SubCell"/>
</dbReference>
<evidence type="ECO:0000256" key="4">
    <source>
        <dbReference type="ARBA" id="ARBA00022989"/>
    </source>
</evidence>
<dbReference type="OrthoDB" id="239932at2157"/>
<comment type="caution">
    <text evidence="8">The sequence shown here is derived from an EMBL/GenBank/DDBJ whole genome shotgun (WGS) entry which is preliminary data.</text>
</comment>
<feature type="transmembrane region" description="Helical" evidence="7">
    <location>
        <begin position="131"/>
        <end position="153"/>
    </location>
</feature>
<evidence type="ECO:0000256" key="7">
    <source>
        <dbReference type="SAM" id="Phobius"/>
    </source>
</evidence>
<accession>L9XBW8</accession>
<evidence type="ECO:0000313" key="9">
    <source>
        <dbReference type="Proteomes" id="UP000011688"/>
    </source>
</evidence>
<feature type="transmembrane region" description="Helical" evidence="7">
    <location>
        <begin position="292"/>
        <end position="312"/>
    </location>
</feature>
<dbReference type="Pfam" id="PF02653">
    <property type="entry name" value="BPD_transp_2"/>
    <property type="match status" value="1"/>
</dbReference>
<feature type="transmembrane region" description="Helical" evidence="7">
    <location>
        <begin position="324"/>
        <end position="356"/>
    </location>
</feature>
<organism evidence="8 9">
    <name type="scientific">Natronococcus amylolyticus DSM 10524</name>
    <dbReference type="NCBI Taxonomy" id="1227497"/>
    <lineage>
        <taxon>Archaea</taxon>
        <taxon>Methanobacteriati</taxon>
        <taxon>Methanobacteriota</taxon>
        <taxon>Stenosarchaea group</taxon>
        <taxon>Halobacteria</taxon>
        <taxon>Halobacteriales</taxon>
        <taxon>Natrialbaceae</taxon>
        <taxon>Natronococcus</taxon>
    </lineage>
</organism>
<dbReference type="eggNOG" id="arCOG01273">
    <property type="taxonomic scope" value="Archaea"/>
</dbReference>
<comment type="subcellular location">
    <subcellularLocation>
        <location evidence="1">Cell membrane</location>
        <topology evidence="1">Multi-pass membrane protein</topology>
    </subcellularLocation>
</comment>
<dbReference type="PATRIC" id="fig|1227497.3.peg.2047"/>
<protein>
    <submittedName>
        <fullName evidence="8">Inner-membrane translocator</fullName>
    </submittedName>
</protein>
<dbReference type="EMBL" id="AOIB01000021">
    <property type="protein sequence ID" value="ELY58103.1"/>
    <property type="molecule type" value="Genomic_DNA"/>
</dbReference>
<evidence type="ECO:0000256" key="6">
    <source>
        <dbReference type="SAM" id="MobiDB-lite"/>
    </source>
</evidence>
<dbReference type="GO" id="GO:0015658">
    <property type="term" value="F:branched-chain amino acid transmembrane transporter activity"/>
    <property type="evidence" value="ECO:0007669"/>
    <property type="project" value="InterPro"/>
</dbReference>
<evidence type="ECO:0000256" key="3">
    <source>
        <dbReference type="ARBA" id="ARBA00022692"/>
    </source>
</evidence>
<dbReference type="STRING" id="1227497.C491_09919"/>
<feature type="region of interest" description="Disordered" evidence="6">
    <location>
        <begin position="442"/>
        <end position="477"/>
    </location>
</feature>
<dbReference type="CDD" id="cd06581">
    <property type="entry name" value="TM_PBP1_LivM_like"/>
    <property type="match status" value="1"/>
</dbReference>